<dbReference type="PIRSF" id="PIRSF034934">
    <property type="entry name" value="AbiF_AbiD"/>
    <property type="match status" value="1"/>
</dbReference>
<dbReference type="InterPro" id="IPR017034">
    <property type="entry name" value="Abi_system_AbiD/AbiF"/>
</dbReference>
<name>A0A1Y0IN46_9BACL</name>
<dbReference type="Proteomes" id="UP000195437">
    <property type="component" value="Chromosome"/>
</dbReference>
<proteinExistence type="predicted"/>
<dbReference type="Pfam" id="PF07751">
    <property type="entry name" value="Abi_2"/>
    <property type="match status" value="1"/>
</dbReference>
<dbReference type="OrthoDB" id="5363652at2"/>
<reference evidence="2" key="1">
    <citation type="submission" date="2017-05" db="EMBL/GenBank/DDBJ databases">
        <authorList>
            <person name="Sung H."/>
        </authorList>
    </citation>
    <scope>NUCLEOTIDE SEQUENCE [LARGE SCALE GENOMIC DNA]</scope>
    <source>
        <strain evidence="2">AR23208</strain>
    </source>
</reference>
<evidence type="ECO:0008006" key="3">
    <source>
        <dbReference type="Google" id="ProtNLM"/>
    </source>
</evidence>
<dbReference type="EMBL" id="CP021434">
    <property type="protein sequence ID" value="ARU61246.1"/>
    <property type="molecule type" value="Genomic_DNA"/>
</dbReference>
<dbReference type="InterPro" id="IPR011664">
    <property type="entry name" value="Abi_system_AbiD/AbiF-like"/>
</dbReference>
<organism evidence="1 2">
    <name type="scientific">Tumebacillus avium</name>
    <dbReference type="NCBI Taxonomy" id="1903704"/>
    <lineage>
        <taxon>Bacteria</taxon>
        <taxon>Bacillati</taxon>
        <taxon>Bacillota</taxon>
        <taxon>Bacilli</taxon>
        <taxon>Bacillales</taxon>
        <taxon>Alicyclobacillaceae</taxon>
        <taxon>Tumebacillus</taxon>
    </lineage>
</organism>
<sequence>MSSTPTPVKQHSSYQDQIQNLLDNGLQIADTLKAQELLKKVNYYRLSGYMRFFKDRTTGKFDSKATLENVFRLYEFDRRLRQLVMGQLEIIEVMFRSRISFRIADFHGPLAYKDPQYFKDPQQHATFLVDLDKEISRSSKVTFVAHHIQNYGGNLPIWVAIEVMSFGTLSKLYGNISTTDQKGIAKEFGTSHEHVESWLRHFCLIRNICAHYSRVYGRMFSFAPKIYKRDKGHFFVIHPAQQRTFYGTLYAMRKLLSSEEQWTSFLIELDALLEEYKDVVTLTELGLDKNWLSKMR</sequence>
<evidence type="ECO:0000313" key="1">
    <source>
        <dbReference type="EMBL" id="ARU61246.1"/>
    </source>
</evidence>
<dbReference type="AlphaFoldDB" id="A0A1Y0IN46"/>
<gene>
    <name evidence="1" type="ORF">CBW65_09755</name>
</gene>
<dbReference type="KEGG" id="tum:CBW65_09755"/>
<keyword evidence="2" id="KW-1185">Reference proteome</keyword>
<protein>
    <recommendedName>
        <fullName evidence="3">Abortive phage resistance protein</fullName>
    </recommendedName>
</protein>
<evidence type="ECO:0000313" key="2">
    <source>
        <dbReference type="Proteomes" id="UP000195437"/>
    </source>
</evidence>
<accession>A0A1Y0IN46</accession>
<dbReference type="RefSeq" id="WP_087456628.1">
    <property type="nucleotide sequence ID" value="NZ_CP021434.1"/>
</dbReference>